<name>A0A183U720_TOXCA</name>
<gene>
    <name evidence="2" type="ORF">TCNE_LOCUS4290</name>
</gene>
<evidence type="ECO:0000313" key="3">
    <source>
        <dbReference type="Proteomes" id="UP000050794"/>
    </source>
</evidence>
<keyword evidence="1" id="KW-0812">Transmembrane</keyword>
<keyword evidence="1" id="KW-1133">Transmembrane helix</keyword>
<accession>A0A183U720</accession>
<feature type="transmembrane region" description="Helical" evidence="1">
    <location>
        <begin position="149"/>
        <end position="166"/>
    </location>
</feature>
<keyword evidence="3" id="KW-1185">Reference proteome</keyword>
<dbReference type="EMBL" id="UYWY01006952">
    <property type="protein sequence ID" value="VDM30007.1"/>
    <property type="molecule type" value="Genomic_DNA"/>
</dbReference>
<reference evidence="2 3" key="2">
    <citation type="submission" date="2018-11" db="EMBL/GenBank/DDBJ databases">
        <authorList>
            <consortium name="Pathogen Informatics"/>
        </authorList>
    </citation>
    <scope>NUCLEOTIDE SEQUENCE [LARGE SCALE GENOMIC DNA]</scope>
</reference>
<proteinExistence type="predicted"/>
<evidence type="ECO:0000256" key="1">
    <source>
        <dbReference type="SAM" id="Phobius"/>
    </source>
</evidence>
<protein>
    <submittedName>
        <fullName evidence="4">EB domain-containing protein</fullName>
    </submittedName>
</protein>
<dbReference type="Proteomes" id="UP000050794">
    <property type="component" value="Unassembled WGS sequence"/>
</dbReference>
<dbReference type="AlphaFoldDB" id="A0A183U720"/>
<reference evidence="4" key="1">
    <citation type="submission" date="2016-06" db="UniProtKB">
        <authorList>
            <consortium name="WormBaseParasite"/>
        </authorList>
    </citation>
    <scope>IDENTIFICATION</scope>
</reference>
<feature type="transmembrane region" description="Helical" evidence="1">
    <location>
        <begin position="118"/>
        <end position="137"/>
    </location>
</feature>
<sequence>MCEVGECSTLSTSGPQCVCVVHLHHQCIVEFEDGSEDHTLQEYENMALLTARVFEGHSFGDARISTPSLCGANTTDVAFCDRMNNDFERKYTNNGFSGIRLKNDVVNFLPSVTLFPELLNLFLYICAFLKFACAVFLGNGEVGIMFRSFFFRLAGKIFLSLLCFIIK</sequence>
<keyword evidence="1" id="KW-0472">Membrane</keyword>
<dbReference type="WBParaSite" id="TCNE_0000429001-mRNA-1">
    <property type="protein sequence ID" value="TCNE_0000429001-mRNA-1"/>
    <property type="gene ID" value="TCNE_0000429001"/>
</dbReference>
<organism evidence="3 4">
    <name type="scientific">Toxocara canis</name>
    <name type="common">Canine roundworm</name>
    <dbReference type="NCBI Taxonomy" id="6265"/>
    <lineage>
        <taxon>Eukaryota</taxon>
        <taxon>Metazoa</taxon>
        <taxon>Ecdysozoa</taxon>
        <taxon>Nematoda</taxon>
        <taxon>Chromadorea</taxon>
        <taxon>Rhabditida</taxon>
        <taxon>Spirurina</taxon>
        <taxon>Ascaridomorpha</taxon>
        <taxon>Ascaridoidea</taxon>
        <taxon>Toxocaridae</taxon>
        <taxon>Toxocara</taxon>
    </lineage>
</organism>
<evidence type="ECO:0000313" key="4">
    <source>
        <dbReference type="WBParaSite" id="TCNE_0000429001-mRNA-1"/>
    </source>
</evidence>
<evidence type="ECO:0000313" key="2">
    <source>
        <dbReference type="EMBL" id="VDM30007.1"/>
    </source>
</evidence>